<dbReference type="AlphaFoldDB" id="A0P772"/>
<dbReference type="PANTHER" id="PTHR37423:SF1">
    <property type="entry name" value="OUTER MEMBRANE PROTEIN ASSEMBLY FACTOR BAMD"/>
    <property type="match status" value="1"/>
</dbReference>
<evidence type="ECO:0000256" key="1">
    <source>
        <dbReference type="ARBA" id="ARBA00022729"/>
    </source>
</evidence>
<organism evidence="8 9">
    <name type="scientific">Methylophilales bacterium HTCC2181</name>
    <dbReference type="NCBI Taxonomy" id="383631"/>
    <lineage>
        <taxon>Bacteria</taxon>
        <taxon>Pseudomonadati</taxon>
        <taxon>Pseudomonadota</taxon>
        <taxon>Betaproteobacteria</taxon>
        <taxon>Nitrosomonadales</taxon>
        <taxon>OM43 clade</taxon>
    </lineage>
</organism>
<evidence type="ECO:0000256" key="4">
    <source>
        <dbReference type="ARBA" id="ARBA00023237"/>
    </source>
</evidence>
<comment type="function">
    <text evidence="6">Part of the outer membrane protein assembly complex, which is involved in assembly and insertion of beta-barrel proteins into the outer membrane.</text>
</comment>
<accession>A0P772</accession>
<reference evidence="8 9" key="1">
    <citation type="submission" date="2006-11" db="EMBL/GenBank/DDBJ databases">
        <authorList>
            <person name="Giovannoni S."/>
            <person name="Vergin K."/>
            <person name="Ferriera S."/>
            <person name="Johnson J."/>
            <person name="Kravitz S."/>
            <person name="Beeson K."/>
            <person name="Sutton G."/>
            <person name="Rogers Y.-H."/>
            <person name="Friedman R."/>
            <person name="Frazier M."/>
            <person name="Venter J.C."/>
        </authorList>
    </citation>
    <scope>NUCLEOTIDE SEQUENCE [LARGE SCALE GENOMIC DNA]</scope>
    <source>
        <strain evidence="8 9">HTCC2181</strain>
    </source>
</reference>
<comment type="similarity">
    <text evidence="6">Belongs to the BamD family.</text>
</comment>
<keyword evidence="3" id="KW-0564">Palmitate</keyword>
<comment type="caution">
    <text evidence="8">The sequence shown here is derived from an EMBL/GenBank/DDBJ whole genome shotgun (WGS) entry which is preliminary data.</text>
</comment>
<dbReference type="Pfam" id="PF13525">
    <property type="entry name" value="YfiO"/>
    <property type="match status" value="1"/>
</dbReference>
<evidence type="ECO:0000259" key="7">
    <source>
        <dbReference type="Pfam" id="PF13525"/>
    </source>
</evidence>
<keyword evidence="1 6" id="KW-0732">Signal</keyword>
<keyword evidence="5 8" id="KW-0449">Lipoprotein</keyword>
<gene>
    <name evidence="6" type="primary">bamD</name>
    <name evidence="8" type="ORF">MB2181_04875</name>
</gene>
<dbReference type="Proteomes" id="UP000054262">
    <property type="component" value="Unassembled WGS sequence"/>
</dbReference>
<evidence type="ECO:0000256" key="6">
    <source>
        <dbReference type="HAMAP-Rule" id="MF_00922"/>
    </source>
</evidence>
<comment type="subcellular location">
    <subcellularLocation>
        <location evidence="6">Cell outer membrane</location>
    </subcellularLocation>
</comment>
<dbReference type="PANTHER" id="PTHR37423">
    <property type="entry name" value="SOLUBLE LYTIC MUREIN TRANSGLYCOSYLASE-RELATED"/>
    <property type="match status" value="1"/>
</dbReference>
<name>A0P772_9PROT</name>
<sequence>MNINISSVLTSLLLSLILSGCFIFGEPTEFDETMGRTDAEIVRGAEVFSANKDWQRTIEWLEKAEKRFPNSPLAPQIKLNLAYAYKNFYRDEEALAMLDKFIRTYPNHPALDYAYYLKGVVLFVDRGIVEELTLQDISDRDVSQLEGAFKALKQMVRLFPESEYAEDATNRMTYLMNKISERELHVARYYMRREAYVGALNRAKFVLENYSQSIHQEEALVIMVSAYNKLGIFDLAEDTKRVLDLNFPDTQFRKQKQTGGESAWWEFWDVID</sequence>
<dbReference type="InterPro" id="IPR017689">
    <property type="entry name" value="BamD"/>
</dbReference>
<keyword evidence="2 6" id="KW-0472">Membrane</keyword>
<dbReference type="CDD" id="cd15830">
    <property type="entry name" value="BamD"/>
    <property type="match status" value="1"/>
</dbReference>
<dbReference type="InterPro" id="IPR039565">
    <property type="entry name" value="BamD-like"/>
</dbReference>
<dbReference type="NCBIfam" id="TIGR03302">
    <property type="entry name" value="OM_YfiO"/>
    <property type="match status" value="1"/>
</dbReference>
<dbReference type="HAMAP" id="MF_00922">
    <property type="entry name" value="OM_assembly_BamD"/>
    <property type="match status" value="1"/>
</dbReference>
<dbReference type="InterPro" id="IPR011990">
    <property type="entry name" value="TPR-like_helical_dom_sf"/>
</dbReference>
<dbReference type="GO" id="GO:1990063">
    <property type="term" value="C:Bam protein complex"/>
    <property type="evidence" value="ECO:0007669"/>
    <property type="project" value="TreeGrafter"/>
</dbReference>
<evidence type="ECO:0000256" key="2">
    <source>
        <dbReference type="ARBA" id="ARBA00023136"/>
    </source>
</evidence>
<dbReference type="GO" id="GO:0043165">
    <property type="term" value="P:Gram-negative-bacterium-type cell outer membrane assembly"/>
    <property type="evidence" value="ECO:0007669"/>
    <property type="project" value="UniProtKB-UniRule"/>
</dbReference>
<evidence type="ECO:0000313" key="8">
    <source>
        <dbReference type="EMBL" id="EAV47382.1"/>
    </source>
</evidence>
<evidence type="ECO:0000256" key="3">
    <source>
        <dbReference type="ARBA" id="ARBA00023139"/>
    </source>
</evidence>
<proteinExistence type="inferred from homology"/>
<evidence type="ECO:0000256" key="5">
    <source>
        <dbReference type="ARBA" id="ARBA00023288"/>
    </source>
</evidence>
<comment type="subunit">
    <text evidence="6">Part of the Bam complex.</text>
</comment>
<keyword evidence="4 6" id="KW-0998">Cell outer membrane</keyword>
<dbReference type="EMBL" id="AAUX01000001">
    <property type="protein sequence ID" value="EAV47382.1"/>
    <property type="molecule type" value="Genomic_DNA"/>
</dbReference>
<dbReference type="GO" id="GO:0051205">
    <property type="term" value="P:protein insertion into membrane"/>
    <property type="evidence" value="ECO:0007669"/>
    <property type="project" value="UniProtKB-UniRule"/>
</dbReference>
<protein>
    <recommendedName>
        <fullName evidence="6">Outer membrane protein assembly factor BamD</fullName>
    </recommendedName>
</protein>
<evidence type="ECO:0000313" key="9">
    <source>
        <dbReference type="Proteomes" id="UP000054262"/>
    </source>
</evidence>
<dbReference type="SUPFAM" id="SSF48452">
    <property type="entry name" value="TPR-like"/>
    <property type="match status" value="1"/>
</dbReference>
<keyword evidence="9" id="KW-1185">Reference proteome</keyword>
<dbReference type="Gene3D" id="1.25.40.10">
    <property type="entry name" value="Tetratricopeptide repeat domain"/>
    <property type="match status" value="1"/>
</dbReference>
<feature type="domain" description="Outer membrane lipoprotein BamD-like" evidence="7">
    <location>
        <begin position="50"/>
        <end position="240"/>
    </location>
</feature>